<gene>
    <name evidence="10" type="ORF">Xdur_023660</name>
</gene>
<dbReference type="Pfam" id="PF02534">
    <property type="entry name" value="T4SS-DNA_transf"/>
    <property type="match status" value="2"/>
</dbReference>
<dbReference type="InterPro" id="IPR051539">
    <property type="entry name" value="T4SS-coupling_protein"/>
</dbReference>
<feature type="domain" description="Large ribosomal subunit protein bL12 C-terminal" evidence="9">
    <location>
        <begin position="291"/>
        <end position="354"/>
    </location>
</feature>
<dbReference type="InterPro" id="IPR027417">
    <property type="entry name" value="P-loop_NTPase"/>
</dbReference>
<evidence type="ECO:0000256" key="2">
    <source>
        <dbReference type="ARBA" id="ARBA00008806"/>
    </source>
</evidence>
<dbReference type="Gene3D" id="3.40.50.300">
    <property type="entry name" value="P-loop containing nucleotide triphosphate hydrolases"/>
    <property type="match status" value="1"/>
</dbReference>
<dbReference type="SUPFAM" id="SSF54736">
    <property type="entry name" value="ClpS-like"/>
    <property type="match status" value="1"/>
</dbReference>
<proteinExistence type="inferred from homology"/>
<dbReference type="PANTHER" id="PTHR37937">
    <property type="entry name" value="CONJUGATIVE TRANSFER: DNA TRANSPORT"/>
    <property type="match status" value="1"/>
</dbReference>
<dbReference type="GO" id="GO:0005886">
    <property type="term" value="C:plasma membrane"/>
    <property type="evidence" value="ECO:0007669"/>
    <property type="project" value="UniProtKB-SubCell"/>
</dbReference>
<evidence type="ECO:0000313" key="11">
    <source>
        <dbReference type="Proteomes" id="UP000190508"/>
    </source>
</evidence>
<feature type="transmembrane region" description="Helical" evidence="8">
    <location>
        <begin position="6"/>
        <end position="34"/>
    </location>
</feature>
<dbReference type="Pfam" id="PF00542">
    <property type="entry name" value="Ribosomal_L12"/>
    <property type="match status" value="1"/>
</dbReference>
<evidence type="ECO:0000256" key="1">
    <source>
        <dbReference type="ARBA" id="ARBA00004651"/>
    </source>
</evidence>
<keyword evidence="4 8" id="KW-0812">Transmembrane</keyword>
<name>A0A9X9IIX9_XANCI</name>
<feature type="region of interest" description="Disordered" evidence="7">
    <location>
        <begin position="803"/>
        <end position="852"/>
    </location>
</feature>
<comment type="subcellular location">
    <subcellularLocation>
        <location evidence="1">Cell membrane</location>
        <topology evidence="1">Multi-pass membrane protein</topology>
    </subcellularLocation>
</comment>
<evidence type="ECO:0000256" key="7">
    <source>
        <dbReference type="SAM" id="MobiDB-lite"/>
    </source>
</evidence>
<dbReference type="AlphaFoldDB" id="A0A9X9IIX9"/>
<evidence type="ECO:0000256" key="4">
    <source>
        <dbReference type="ARBA" id="ARBA00022692"/>
    </source>
</evidence>
<feature type="compositionally biased region" description="Acidic residues" evidence="7">
    <location>
        <begin position="830"/>
        <end position="852"/>
    </location>
</feature>
<feature type="compositionally biased region" description="Acidic residues" evidence="7">
    <location>
        <begin position="757"/>
        <end position="771"/>
    </location>
</feature>
<dbReference type="GO" id="GO:0006412">
    <property type="term" value="P:translation"/>
    <property type="evidence" value="ECO:0007669"/>
    <property type="project" value="InterPro"/>
</dbReference>
<evidence type="ECO:0000313" key="10">
    <source>
        <dbReference type="EMBL" id="UVG61402.1"/>
    </source>
</evidence>
<dbReference type="Gene3D" id="3.30.1390.10">
    <property type="match status" value="1"/>
</dbReference>
<evidence type="ECO:0000256" key="8">
    <source>
        <dbReference type="SAM" id="Phobius"/>
    </source>
</evidence>
<dbReference type="CDD" id="cd01127">
    <property type="entry name" value="TrwB_TraG_TraD_VirD4"/>
    <property type="match status" value="2"/>
</dbReference>
<evidence type="ECO:0000256" key="6">
    <source>
        <dbReference type="ARBA" id="ARBA00023136"/>
    </source>
</evidence>
<dbReference type="RefSeq" id="WP_015462648.1">
    <property type="nucleotide sequence ID" value="NZ_CP066345.1"/>
</dbReference>
<keyword evidence="3" id="KW-1003">Cell membrane</keyword>
<evidence type="ECO:0000259" key="9">
    <source>
        <dbReference type="Pfam" id="PF00542"/>
    </source>
</evidence>
<dbReference type="InterPro" id="IPR013823">
    <property type="entry name" value="Ribosomal_bL12_C"/>
</dbReference>
<organism evidence="10 11">
    <name type="scientific">Xanthomonas citri pv. durantae</name>
    <dbReference type="NCBI Taxonomy" id="487862"/>
    <lineage>
        <taxon>Bacteria</taxon>
        <taxon>Pseudomonadati</taxon>
        <taxon>Pseudomonadota</taxon>
        <taxon>Gammaproteobacteria</taxon>
        <taxon>Lysobacterales</taxon>
        <taxon>Lysobacteraceae</taxon>
        <taxon>Xanthomonas</taxon>
    </lineage>
</organism>
<evidence type="ECO:0000256" key="5">
    <source>
        <dbReference type="ARBA" id="ARBA00022989"/>
    </source>
</evidence>
<comment type="similarity">
    <text evidence="2">Belongs to the VirD4/TraG family.</text>
</comment>
<dbReference type="GO" id="GO:0003735">
    <property type="term" value="F:structural constituent of ribosome"/>
    <property type="evidence" value="ECO:0007669"/>
    <property type="project" value="InterPro"/>
</dbReference>
<dbReference type="Proteomes" id="UP000190508">
    <property type="component" value="Plasmid pLMG696-2"/>
</dbReference>
<accession>A0A9X9IIX9</accession>
<keyword evidence="6 8" id="KW-0472">Membrane</keyword>
<keyword evidence="10" id="KW-0614">Plasmid</keyword>
<dbReference type="InterPro" id="IPR003688">
    <property type="entry name" value="TraG/VirD4"/>
</dbReference>
<reference evidence="10" key="1">
    <citation type="submission" date="2020-12" db="EMBL/GenBank/DDBJ databases">
        <title>Complete genome investigation of Xanthomonas citri pv. durantae LMG696.</title>
        <authorList>
            <person name="Rana R."/>
            <person name="Bansal K."/>
            <person name="Patil P.B."/>
        </authorList>
    </citation>
    <scope>NUCLEOTIDE SEQUENCE</scope>
    <source>
        <strain evidence="10">LMG696</strain>
        <plasmid evidence="10">pLMG696-2</plasmid>
    </source>
</reference>
<dbReference type="EMBL" id="CP066345">
    <property type="protein sequence ID" value="UVG61402.1"/>
    <property type="molecule type" value="Genomic_DNA"/>
</dbReference>
<sequence>MSGEKWAKLVFVLLVLVAGTAGVVYMGGVMFYLLGKANPIGKTDFGTWWLYWSYYKDNPPVAKRLLLALVIPAVPIYGAIIAATIAAMRDQRKLYGDSRFANEGEIAAAGLFAPKGIIVGKWKKRFLLFPGLQFVLLSAPTRSGKGVGIVIPNLLSWEDSVVVLDVKQENFLITSGWRARYGHACYLFNPFAEDGRTHRYNPLGYISDDPRLRVGDILDLGYAIYPGDGKEPFFDDTARNLFLGLVLYLCETPELPRTFGELLRQASGKGKSAKDHIQGIITSRNYREFGDIMLNSAGEEQAQTVKVIMDLKRVDKAEAEALCDEIPFAVAENVPAADIEAIEEQLKDCGAEYETERRLEPIVQWDGVGLPPLSSECVDALNRFVTTSDNTLSSIMSTFNAPLTLWASPIFDAATAANDFDLREVRRKRMSIYIGIPAAKLDSARLIMNMLFSQLVKLNLDVQLNATPDVKYHCMMLMDEFTAPGRIGIIAKSNAYMASYGLRLVTIIQSAGQLEADIPMGYGRDLARTLVTNHACQIFYTPREQRDANDYSEALGYYTFKSTGRSRHLGRSGGSESESDQKRPLMMPQELKEMSQREQIINLENTKAIKCTKIRYYEDYVFLDRLAEVDPSLLTRNFLGMRRKPTQRELERSWGSWKLAAPVPTIDFDLHDAIVQSRVREVTPDDIAGGIDLRKLAMDTSKIRDLAAGQELPPEQVQGIVADFFDALDAASQPSAEDIGDEDAVSDEELARLDAEAAAETDDDDDGDADADGDRAAHAAEPPAAVAAAPAAAIAPIVVKPVAQPEPPAEPAPVDAVDDLADEGDHSEAVAEDDVDADAEGNDVPELDEDDEARLYDELPDLSDFDGDTEVVHPDDEVLEDDDAAPMPAAAPTKPILDLSILDSPIERK</sequence>
<feature type="region of interest" description="Disordered" evidence="7">
    <location>
        <begin position="564"/>
        <end position="585"/>
    </location>
</feature>
<dbReference type="InterPro" id="IPR014719">
    <property type="entry name" value="Ribosomal_bL12_C/ClpS-like"/>
</dbReference>
<dbReference type="SUPFAM" id="SSF52540">
    <property type="entry name" value="P-loop containing nucleoside triphosphate hydrolases"/>
    <property type="match status" value="1"/>
</dbReference>
<evidence type="ECO:0000256" key="3">
    <source>
        <dbReference type="ARBA" id="ARBA00022475"/>
    </source>
</evidence>
<feature type="transmembrane region" description="Helical" evidence="8">
    <location>
        <begin position="65"/>
        <end position="88"/>
    </location>
</feature>
<geneLocation type="plasmid" evidence="10 11">
    <name>pLMG696-2</name>
</geneLocation>
<dbReference type="PANTHER" id="PTHR37937:SF1">
    <property type="entry name" value="CONJUGATIVE TRANSFER: DNA TRANSPORT"/>
    <property type="match status" value="1"/>
</dbReference>
<keyword evidence="5 8" id="KW-1133">Transmembrane helix</keyword>
<protein>
    <submittedName>
        <fullName evidence="10">Type IV secretory system conjugative DNA transfer family protein</fullName>
    </submittedName>
</protein>
<feature type="region of interest" description="Disordered" evidence="7">
    <location>
        <begin position="756"/>
        <end position="784"/>
    </location>
</feature>